<dbReference type="Gene3D" id="1.20.1260.20">
    <property type="entry name" value="PPE superfamily"/>
    <property type="match status" value="1"/>
</dbReference>
<sequence length="557" mass="57727">MLWNALPPELNTARLMAGAGAAPALQAALGWEALGAALEAQADGVAASLVSLGEMWSGAGSDRALAAAAPMVIWLRGAAQVAHTRAAQATAQAGAYLQALAMTPSLPEIAANHVTHAVLAATNFLGINTVPIGANEADYFIRKWNQAASAMDLYQAETMLNTAFEKLEPMTAILDQNVGQLANDVAEEVAQASSQVPLFPVADLPIQPAMSGSVLQLLQPLQAVTSLFSLGSSMGGAVSPLGAAAGAESAAQVGLVGASPLSSHPLAGGSGPGTGAGFLRAVSMPGAGGTLVRTPLIGCPLAVAFATRANARYCLGRPGWAEDLQHGLAMARSADPMSYATVVAYVYSAGISTGVLASDDCALGEIEDALQIAERSGDDVALAIARMTLGIALVHRREDPMRDRGQAVLADVSDMFQRRVYFLADLPFVEVYLAREWARGGDLDGAIAHMRASVEHLFREGRLLGWSTPAAGVLVQTLLDRGTEGDLVEAAAAIERLAAAPADDGLAVREILLLRLRALLARAHGDDTTYARLRDRYRDTASAMGFAGHLAQAESMP</sequence>
<dbReference type="AlphaFoldDB" id="A0A1B4XXN9"/>
<protein>
    <submittedName>
        <fullName evidence="3">PPE family protein</fullName>
    </submittedName>
</protein>
<dbReference type="GO" id="GO:0052572">
    <property type="term" value="P:response to host immune response"/>
    <property type="evidence" value="ECO:0007669"/>
    <property type="project" value="TreeGrafter"/>
</dbReference>
<feature type="domain" description="PPE" evidence="2">
    <location>
        <begin position="3"/>
        <end position="158"/>
    </location>
</feature>
<dbReference type="InterPro" id="IPR000030">
    <property type="entry name" value="PPE_dom"/>
</dbReference>
<comment type="similarity">
    <text evidence="1">Belongs to the mycobacterial PPE family.</text>
</comment>
<dbReference type="Pfam" id="PF00823">
    <property type="entry name" value="PPE"/>
    <property type="match status" value="1"/>
</dbReference>
<gene>
    <name evidence="3" type="ORF">SHTP_0173</name>
</gene>
<evidence type="ECO:0000256" key="1">
    <source>
        <dbReference type="ARBA" id="ARBA00010652"/>
    </source>
</evidence>
<evidence type="ECO:0000313" key="3">
    <source>
        <dbReference type="EMBL" id="BAV39576.1"/>
    </source>
</evidence>
<evidence type="ECO:0000313" key="4">
    <source>
        <dbReference type="Proteomes" id="UP000218067"/>
    </source>
</evidence>
<dbReference type="Proteomes" id="UP000218067">
    <property type="component" value="Chromosome"/>
</dbReference>
<name>A0A1B4XXN9_MYCUL</name>
<organism evidence="3 4">
    <name type="scientific">Mycobacterium ulcerans subsp. shinshuense</name>
    <dbReference type="NCBI Taxonomy" id="1124626"/>
    <lineage>
        <taxon>Bacteria</taxon>
        <taxon>Bacillati</taxon>
        <taxon>Actinomycetota</taxon>
        <taxon>Actinomycetes</taxon>
        <taxon>Mycobacteriales</taxon>
        <taxon>Mycobacteriaceae</taxon>
        <taxon>Mycobacterium</taxon>
        <taxon>Mycobacterium ulcerans group</taxon>
    </lineage>
</organism>
<reference evidence="3 4" key="1">
    <citation type="submission" date="2016-08" db="EMBL/GenBank/DDBJ databases">
        <title>Complete genome sequence of Mycobacterium shinshuense, a subspecies of M. ulcerans.</title>
        <authorList>
            <person name="Yoshida M."/>
            <person name="Ogura Y."/>
            <person name="Hayashi T."/>
            <person name="Hoshino Y."/>
        </authorList>
    </citation>
    <scope>NUCLEOTIDE SEQUENCE [LARGE SCALE GENOMIC DNA]</scope>
    <source>
        <strain evidence="4">ATCC 33728</strain>
    </source>
</reference>
<proteinExistence type="inferred from homology"/>
<evidence type="ECO:0000259" key="2">
    <source>
        <dbReference type="Pfam" id="PF00823"/>
    </source>
</evidence>
<dbReference type="PANTHER" id="PTHR46766:SF1">
    <property type="entry name" value="GLUTAMINE-RICH PROTEIN 2"/>
    <property type="match status" value="1"/>
</dbReference>
<dbReference type="EMBL" id="AP017624">
    <property type="protein sequence ID" value="BAV39576.1"/>
    <property type="molecule type" value="Genomic_DNA"/>
</dbReference>
<dbReference type="SUPFAM" id="SSF140459">
    <property type="entry name" value="PE/PPE dimer-like"/>
    <property type="match status" value="1"/>
</dbReference>
<accession>A0A1B4XXN9</accession>
<dbReference type="PANTHER" id="PTHR46766">
    <property type="entry name" value="GLUTAMINE-RICH PROTEIN 2"/>
    <property type="match status" value="1"/>
</dbReference>
<dbReference type="InterPro" id="IPR038332">
    <property type="entry name" value="PPE_sf"/>
</dbReference>